<organism evidence="3 4">
    <name type="scientific">Mycobacterium syngnathidarum</name>
    <dbReference type="NCBI Taxonomy" id="1908205"/>
    <lineage>
        <taxon>Bacteria</taxon>
        <taxon>Bacillati</taxon>
        <taxon>Actinomycetota</taxon>
        <taxon>Actinomycetes</taxon>
        <taxon>Mycobacteriales</taxon>
        <taxon>Mycobacteriaceae</taxon>
        <taxon>Mycobacterium</taxon>
    </lineage>
</organism>
<dbReference type="Gene3D" id="1.10.150.130">
    <property type="match status" value="1"/>
</dbReference>
<evidence type="ECO:0000256" key="2">
    <source>
        <dbReference type="SAM" id="MobiDB-lite"/>
    </source>
</evidence>
<evidence type="ECO:0008006" key="5">
    <source>
        <dbReference type="Google" id="ProtNLM"/>
    </source>
</evidence>
<keyword evidence="4" id="KW-1185">Reference proteome</keyword>
<gene>
    <name evidence="3" type="ORF">BKG61_17925</name>
</gene>
<dbReference type="AlphaFoldDB" id="A0A1S1K0E6"/>
<dbReference type="SUPFAM" id="SSF47823">
    <property type="entry name" value="lambda integrase-like, N-terminal domain"/>
    <property type="match status" value="1"/>
</dbReference>
<dbReference type="Proteomes" id="UP000179636">
    <property type="component" value="Unassembled WGS sequence"/>
</dbReference>
<evidence type="ECO:0000313" key="3">
    <source>
        <dbReference type="EMBL" id="OHT97135.1"/>
    </source>
</evidence>
<dbReference type="GO" id="GO:0003677">
    <property type="term" value="F:DNA binding"/>
    <property type="evidence" value="ECO:0007669"/>
    <property type="project" value="UniProtKB-KW"/>
</dbReference>
<evidence type="ECO:0000256" key="1">
    <source>
        <dbReference type="ARBA" id="ARBA00023125"/>
    </source>
</evidence>
<protein>
    <recommendedName>
        <fullName evidence="5">Recombinase</fullName>
    </recommendedName>
</protein>
<dbReference type="STRING" id="1908205.BKG60_18975"/>
<evidence type="ECO:0000313" key="4">
    <source>
        <dbReference type="Proteomes" id="UP000179636"/>
    </source>
</evidence>
<reference evidence="3 4" key="1">
    <citation type="submission" date="2016-10" db="EMBL/GenBank/DDBJ databases">
        <title>Evaluation of Human, Animal and Environmental Mycobacterium chelonae Isolates by Core Genome Phylogenomic Analysis, Targeted Gene Comparison, and Anti-microbial Susceptibility Patterns: A Tale of Mistaken Identities.</title>
        <authorList>
            <person name="Fogelson S.B."/>
            <person name="Camus A.C."/>
            <person name="Lorenz W."/>
            <person name="Vasireddy R."/>
            <person name="Vasireddy S."/>
            <person name="Smith T."/>
            <person name="Brown-Elliott B.A."/>
            <person name="Wallace R.J.Jr."/>
            <person name="Hasan N.A."/>
            <person name="Reischl U."/>
            <person name="Sanchez S."/>
        </authorList>
    </citation>
    <scope>NUCLEOTIDE SEQUENCE [LARGE SCALE GENOMIC DNA]</scope>
    <source>
        <strain evidence="3 4">24999</strain>
    </source>
</reference>
<proteinExistence type="predicted"/>
<sequence length="321" mass="34502">MTGTGPRERAVWQLFCDWCTASGRASLPTDPLTLAQFVAATPASQATQRRRVGVVNAIHARAGLPTPGRGEAVRQLMYDRRRGRLRERAVAAAGAITRLPDEGWPTALFASRDALVLVLAAAGLPATRMEALRIGDVRSDQSGHRVLVRDENGGMLSTPDDLVHLGVSAVDIHRNWARIRSIQHRLSNPRFLAAFLRGESVPATGQAPPSLPLVTPIDRWGATPILDVPLSAPSIAHIVATHLAGAPVAHRPVNRPTPTLDPEDEAPEPPQVPELDPSMFSRGVAARYRAAQKLSGVSDTLDDIEAKADRILADLLNLLSD</sequence>
<name>A0A1S1K0E6_9MYCO</name>
<accession>A0A1S1K0E6</accession>
<dbReference type="EMBL" id="MLHV01000016">
    <property type="protein sequence ID" value="OHT97135.1"/>
    <property type="molecule type" value="Genomic_DNA"/>
</dbReference>
<feature type="region of interest" description="Disordered" evidence="2">
    <location>
        <begin position="249"/>
        <end position="278"/>
    </location>
</feature>
<comment type="caution">
    <text evidence="3">The sequence shown here is derived from an EMBL/GenBank/DDBJ whole genome shotgun (WGS) entry which is preliminary data.</text>
</comment>
<dbReference type="InterPro" id="IPR010998">
    <property type="entry name" value="Integrase_recombinase_N"/>
</dbReference>
<keyword evidence="1" id="KW-0238">DNA-binding</keyword>